<feature type="domain" description="YCII-related" evidence="1">
    <location>
        <begin position="1"/>
        <end position="94"/>
    </location>
</feature>
<dbReference type="InterPro" id="IPR051807">
    <property type="entry name" value="Sec-metab_biosynth-assoc"/>
</dbReference>
<dbReference type="EMBL" id="BAAAFA010000007">
    <property type="protein sequence ID" value="GAA0818955.1"/>
    <property type="molecule type" value="Genomic_DNA"/>
</dbReference>
<comment type="caution">
    <text evidence="2">The sequence shown here is derived from an EMBL/GenBank/DDBJ whole genome shotgun (WGS) entry which is preliminary data.</text>
</comment>
<dbReference type="NCBIfam" id="NF008473">
    <property type="entry name" value="PRK11370.1"/>
    <property type="match status" value="1"/>
</dbReference>
<name>A0ABN1L837_9GAMM</name>
<evidence type="ECO:0000313" key="2">
    <source>
        <dbReference type="EMBL" id="GAA0818955.1"/>
    </source>
</evidence>
<evidence type="ECO:0000259" key="1">
    <source>
        <dbReference type="Pfam" id="PF03795"/>
    </source>
</evidence>
<dbReference type="PANTHER" id="PTHR33606">
    <property type="entry name" value="PROTEIN YCII"/>
    <property type="match status" value="1"/>
</dbReference>
<reference evidence="3" key="1">
    <citation type="journal article" date="2019" name="Int. J. Syst. Evol. Microbiol.">
        <title>The Global Catalogue of Microorganisms (GCM) 10K type strain sequencing project: providing services to taxonomists for standard genome sequencing and annotation.</title>
        <authorList>
            <consortium name="The Broad Institute Genomics Platform"/>
            <consortium name="The Broad Institute Genome Sequencing Center for Infectious Disease"/>
            <person name="Wu L."/>
            <person name="Ma J."/>
        </authorList>
    </citation>
    <scope>NUCLEOTIDE SEQUENCE [LARGE SCALE GENOMIC DNA]</scope>
    <source>
        <strain evidence="3">JCM 15608</strain>
    </source>
</reference>
<dbReference type="PANTHER" id="PTHR33606:SF3">
    <property type="entry name" value="PROTEIN YCII"/>
    <property type="match status" value="1"/>
</dbReference>
<accession>A0ABN1L837</accession>
<sequence length="100" mass="10910">MFYLIYSEDVKNSLPLRLSVREQHLARLSALQSQGKLLIAGPCPAIDSEDPGSAGFTGSLIVAEFDNLQAAQIWADEDPYIAAGVYEKVTVKPYKKVLPA</sequence>
<dbReference type="Pfam" id="PF03795">
    <property type="entry name" value="YCII"/>
    <property type="match status" value="1"/>
</dbReference>
<gene>
    <name evidence="2" type="ORF">GCM10009111_22410</name>
</gene>
<keyword evidence="3" id="KW-1185">Reference proteome</keyword>
<dbReference type="InterPro" id="IPR005545">
    <property type="entry name" value="YCII"/>
</dbReference>
<protein>
    <submittedName>
        <fullName evidence="2">YciI family protein</fullName>
    </submittedName>
</protein>
<dbReference type="RefSeq" id="WP_215979200.1">
    <property type="nucleotide sequence ID" value="NZ_BAAAFA010000007.1"/>
</dbReference>
<organism evidence="2 3">
    <name type="scientific">Colwellia asteriadis</name>
    <dbReference type="NCBI Taxonomy" id="517723"/>
    <lineage>
        <taxon>Bacteria</taxon>
        <taxon>Pseudomonadati</taxon>
        <taxon>Pseudomonadota</taxon>
        <taxon>Gammaproteobacteria</taxon>
        <taxon>Alteromonadales</taxon>
        <taxon>Colwelliaceae</taxon>
        <taxon>Colwellia</taxon>
    </lineage>
</organism>
<proteinExistence type="predicted"/>
<dbReference type="Proteomes" id="UP001500021">
    <property type="component" value="Unassembled WGS sequence"/>
</dbReference>
<evidence type="ECO:0000313" key="3">
    <source>
        <dbReference type="Proteomes" id="UP001500021"/>
    </source>
</evidence>